<evidence type="ECO:0000256" key="10">
    <source>
        <dbReference type="ARBA" id="ARBA00023136"/>
    </source>
</evidence>
<feature type="transmembrane region" description="Helical" evidence="12">
    <location>
        <begin position="352"/>
        <end position="379"/>
    </location>
</feature>
<name>A0A0D1EFT5_9RHOB</name>
<gene>
    <name evidence="14" type="primary">kefC</name>
    <name evidence="14" type="ORF">jaqu_17830</name>
</gene>
<feature type="transmembrane region" description="Helical" evidence="12">
    <location>
        <begin position="85"/>
        <end position="109"/>
    </location>
</feature>
<feature type="compositionally biased region" description="Acidic residues" evidence="11">
    <location>
        <begin position="652"/>
        <end position="663"/>
    </location>
</feature>
<dbReference type="PANTHER" id="PTHR46157">
    <property type="entry name" value="K(+) EFFLUX ANTIPORTER 3, CHLOROPLASTIC"/>
    <property type="match status" value="1"/>
</dbReference>
<comment type="subcellular location">
    <subcellularLocation>
        <location evidence="1">Endomembrane system</location>
        <topology evidence="1">Multi-pass membrane protein</topology>
    </subcellularLocation>
</comment>
<feature type="region of interest" description="Disordered" evidence="11">
    <location>
        <begin position="620"/>
        <end position="676"/>
    </location>
</feature>
<keyword evidence="8 12" id="KW-1133">Transmembrane helix</keyword>
<reference evidence="14 15" key="1">
    <citation type="submission" date="2015-02" db="EMBL/GenBank/DDBJ databases">
        <title>Genome Sequence of Jannaschia aquimarina DSM28248, a member of the Roseobacter clade.</title>
        <authorList>
            <person name="Voget S."/>
            <person name="Daniel R."/>
        </authorList>
    </citation>
    <scope>NUCLEOTIDE SEQUENCE [LARGE SCALE GENOMIC DNA]</scope>
    <source>
        <strain evidence="14 15">GSW-M26</strain>
    </source>
</reference>
<proteinExistence type="inferred from homology"/>
<evidence type="ECO:0000256" key="9">
    <source>
        <dbReference type="ARBA" id="ARBA00023065"/>
    </source>
</evidence>
<dbReference type="SUPFAM" id="SSF51735">
    <property type="entry name" value="NAD(P)-binding Rossmann-fold domains"/>
    <property type="match status" value="1"/>
</dbReference>
<dbReference type="InterPro" id="IPR036291">
    <property type="entry name" value="NAD(P)-bd_dom_sf"/>
</dbReference>
<protein>
    <submittedName>
        <fullName evidence="14">KefC protein</fullName>
    </submittedName>
</protein>
<dbReference type="OrthoDB" id="9781411at2"/>
<dbReference type="InterPro" id="IPR038770">
    <property type="entry name" value="Na+/solute_symporter_sf"/>
</dbReference>
<dbReference type="GO" id="GO:0015297">
    <property type="term" value="F:antiporter activity"/>
    <property type="evidence" value="ECO:0007669"/>
    <property type="project" value="UniProtKB-KW"/>
</dbReference>
<feature type="compositionally biased region" description="Basic and acidic residues" evidence="11">
    <location>
        <begin position="664"/>
        <end position="676"/>
    </location>
</feature>
<dbReference type="FunFam" id="3.40.50.720:FF:000036">
    <property type="entry name" value="Glutathione-regulated potassium-efflux system protein KefB"/>
    <property type="match status" value="1"/>
</dbReference>
<feature type="transmembrane region" description="Helical" evidence="12">
    <location>
        <begin position="6"/>
        <end position="23"/>
    </location>
</feature>
<feature type="transmembrane region" description="Helical" evidence="12">
    <location>
        <begin position="321"/>
        <end position="345"/>
    </location>
</feature>
<dbReference type="GO" id="GO:0006813">
    <property type="term" value="P:potassium ion transport"/>
    <property type="evidence" value="ECO:0007669"/>
    <property type="project" value="UniProtKB-KW"/>
</dbReference>
<dbReference type="EMBL" id="JYFE01000032">
    <property type="protein sequence ID" value="KIT16554.1"/>
    <property type="molecule type" value="Genomic_DNA"/>
</dbReference>
<dbReference type="PROSITE" id="PS51201">
    <property type="entry name" value="RCK_N"/>
    <property type="match status" value="1"/>
</dbReference>
<evidence type="ECO:0000256" key="1">
    <source>
        <dbReference type="ARBA" id="ARBA00004127"/>
    </source>
</evidence>
<feature type="transmembrane region" description="Helical" evidence="12">
    <location>
        <begin position="146"/>
        <end position="168"/>
    </location>
</feature>
<evidence type="ECO:0000256" key="7">
    <source>
        <dbReference type="ARBA" id="ARBA00022958"/>
    </source>
</evidence>
<feature type="transmembrane region" description="Helical" evidence="12">
    <location>
        <begin position="209"/>
        <end position="230"/>
    </location>
</feature>
<dbReference type="PANTHER" id="PTHR46157:SF4">
    <property type="entry name" value="K(+) EFFLUX ANTIPORTER 3, CHLOROPLASTIC"/>
    <property type="match status" value="1"/>
</dbReference>
<comment type="similarity">
    <text evidence="2">Belongs to the monovalent cation:proton antiporter 2 (CPA2) transporter (TC 2.A.37) family.</text>
</comment>
<evidence type="ECO:0000259" key="13">
    <source>
        <dbReference type="PROSITE" id="PS51201"/>
    </source>
</evidence>
<dbReference type="Gene3D" id="1.20.1530.20">
    <property type="match status" value="1"/>
</dbReference>
<comment type="caution">
    <text evidence="14">The sequence shown here is derived from an EMBL/GenBank/DDBJ whole genome shotgun (WGS) entry which is preliminary data.</text>
</comment>
<dbReference type="RefSeq" id="WP_084629611.1">
    <property type="nucleotide sequence ID" value="NZ_FZPF01000005.1"/>
</dbReference>
<organism evidence="14 15">
    <name type="scientific">Jannaschia aquimarina</name>
    <dbReference type="NCBI Taxonomy" id="935700"/>
    <lineage>
        <taxon>Bacteria</taxon>
        <taxon>Pseudomonadati</taxon>
        <taxon>Pseudomonadota</taxon>
        <taxon>Alphaproteobacteria</taxon>
        <taxon>Rhodobacterales</taxon>
        <taxon>Roseobacteraceae</taxon>
        <taxon>Jannaschia</taxon>
    </lineage>
</organism>
<keyword evidence="5" id="KW-0633">Potassium transport</keyword>
<evidence type="ECO:0000256" key="3">
    <source>
        <dbReference type="ARBA" id="ARBA00022448"/>
    </source>
</evidence>
<keyword evidence="7" id="KW-0630">Potassium</keyword>
<dbReference type="STRING" id="935700.jaqu_17830"/>
<keyword evidence="10 12" id="KW-0472">Membrane</keyword>
<keyword evidence="6 12" id="KW-0812">Transmembrane</keyword>
<evidence type="ECO:0000256" key="6">
    <source>
        <dbReference type="ARBA" id="ARBA00022692"/>
    </source>
</evidence>
<feature type="transmembrane region" description="Helical" evidence="12">
    <location>
        <begin position="251"/>
        <end position="279"/>
    </location>
</feature>
<evidence type="ECO:0000256" key="8">
    <source>
        <dbReference type="ARBA" id="ARBA00022989"/>
    </source>
</evidence>
<keyword evidence="9" id="KW-0406">Ion transport</keyword>
<dbReference type="InterPro" id="IPR003148">
    <property type="entry name" value="RCK_N"/>
</dbReference>
<dbReference type="AlphaFoldDB" id="A0A0D1EFT5"/>
<feature type="transmembrane region" description="Helical" evidence="12">
    <location>
        <begin position="53"/>
        <end position="73"/>
    </location>
</feature>
<evidence type="ECO:0000256" key="4">
    <source>
        <dbReference type="ARBA" id="ARBA00022449"/>
    </source>
</evidence>
<keyword evidence="3" id="KW-0813">Transport</keyword>
<dbReference type="Pfam" id="PF00999">
    <property type="entry name" value="Na_H_Exchanger"/>
    <property type="match status" value="1"/>
</dbReference>
<dbReference type="InterPro" id="IPR006153">
    <property type="entry name" value="Cation/H_exchanger_TM"/>
</dbReference>
<evidence type="ECO:0000256" key="11">
    <source>
        <dbReference type="SAM" id="MobiDB-lite"/>
    </source>
</evidence>
<evidence type="ECO:0000256" key="5">
    <source>
        <dbReference type="ARBA" id="ARBA00022538"/>
    </source>
</evidence>
<dbReference type="Gene3D" id="3.40.50.720">
    <property type="entry name" value="NAD(P)-binding Rossmann-like Domain"/>
    <property type="match status" value="1"/>
</dbReference>
<feature type="transmembrane region" description="Helical" evidence="12">
    <location>
        <begin position="30"/>
        <end position="47"/>
    </location>
</feature>
<dbReference type="Pfam" id="PF02254">
    <property type="entry name" value="TrkA_N"/>
    <property type="match status" value="1"/>
</dbReference>
<dbReference type="GO" id="GO:0008324">
    <property type="term" value="F:monoatomic cation transmembrane transporter activity"/>
    <property type="evidence" value="ECO:0007669"/>
    <property type="project" value="InterPro"/>
</dbReference>
<evidence type="ECO:0000313" key="15">
    <source>
        <dbReference type="Proteomes" id="UP000032232"/>
    </source>
</evidence>
<feature type="domain" description="RCK N-terminal" evidence="13">
    <location>
        <begin position="427"/>
        <end position="544"/>
    </location>
</feature>
<dbReference type="PATRIC" id="fig|935700.4.peg.1851"/>
<feature type="compositionally biased region" description="Basic and acidic residues" evidence="11">
    <location>
        <begin position="627"/>
        <end position="644"/>
    </location>
</feature>
<accession>A0A0D1EFT5</accession>
<dbReference type="Proteomes" id="UP000032232">
    <property type="component" value="Unassembled WGS sequence"/>
</dbReference>
<dbReference type="GO" id="GO:0005886">
    <property type="term" value="C:plasma membrane"/>
    <property type="evidence" value="ECO:0007669"/>
    <property type="project" value="TreeGrafter"/>
</dbReference>
<evidence type="ECO:0000256" key="12">
    <source>
        <dbReference type="SAM" id="Phobius"/>
    </source>
</evidence>
<keyword evidence="15" id="KW-1185">Reference proteome</keyword>
<dbReference type="NCBIfam" id="TIGR00932">
    <property type="entry name" value="2a37"/>
    <property type="match status" value="1"/>
</dbReference>
<dbReference type="InterPro" id="IPR004771">
    <property type="entry name" value="K/H_exchanger"/>
</dbReference>
<evidence type="ECO:0000256" key="2">
    <source>
        <dbReference type="ARBA" id="ARBA00005551"/>
    </source>
</evidence>
<sequence>MGSLLVLAAVYLGAAVICVPLAVRFGFGSVLGYLIAGVLIGPVSGLVGSETTALQHVAEFGVVMMLFLIGLELEPRALWQMRKRLMGLGFGQVTLTAAAIAGVCILFGFDGTVAIAIGLTLSLSSTAIVLQTLGEKGLTPTPGGRSSFSVLLAQDIAVIPILAILPLLGRDHGGGPAAAAHGEAEQMGDGAVEEMALIVSDWVSNLPGWGTTLMTVAAVAIVVLGGHFLTRPVFAFVAKTRLREMLTITSLLFVIGVAALMTLVGLSPALGTFLAGVVLANSEFRHELEADIEPFKGLLLGLFFITVGAGMDFEVLTGAPLLIAGVTLGLLALKAAILLGLGMVAGLRGRDLALFTLSLPQAGEFGFVLSATAVTVGAFTAEIESILLLAIALSMLLTPLLFIGYEALARRMQVASIEEPPDEVDEEGDVIIAGVGRFGQVVHRMLRGAGVRAVVLDRDVETIRTMRRFGVKTYLGDPTRPDVLKAAGLERAKVLVIALDDRAAAVRMTKMALEMNPGIEVIARAYDRVHVYELYRAGARQIVREMFDSSLRAGRYALERLGWTETEAYEAREAFYAHDRDSVRQLAALWKPGIPVGENEAYARRAAELSQELENGLIGRFGEDEEAARAVEGDDPVDEGREPEETPGGASEDPEPVDSPDEGGSDRETRLVRPAS</sequence>
<evidence type="ECO:0000313" key="14">
    <source>
        <dbReference type="EMBL" id="KIT16554.1"/>
    </source>
</evidence>
<dbReference type="GO" id="GO:1902600">
    <property type="term" value="P:proton transmembrane transport"/>
    <property type="evidence" value="ECO:0007669"/>
    <property type="project" value="InterPro"/>
</dbReference>
<feature type="transmembrane region" description="Helical" evidence="12">
    <location>
        <begin position="115"/>
        <end position="134"/>
    </location>
</feature>
<keyword evidence="4" id="KW-0050">Antiport</keyword>
<feature type="transmembrane region" description="Helical" evidence="12">
    <location>
        <begin position="385"/>
        <end position="405"/>
    </location>
</feature>
<dbReference type="GO" id="GO:0012505">
    <property type="term" value="C:endomembrane system"/>
    <property type="evidence" value="ECO:0007669"/>
    <property type="project" value="UniProtKB-SubCell"/>
</dbReference>